<dbReference type="Proteomes" id="UP001161757">
    <property type="component" value="Unassembled WGS sequence"/>
</dbReference>
<sequence>MVVNEGLVEDWDVEIEEEVDLELDPVFCVAPEIVIDEPVLEEVRETKLVLKPVLEPEVEEEVLE</sequence>
<dbReference type="AlphaFoldDB" id="A0AAN6EZV2"/>
<accession>A0AAN6EZV2</accession>
<reference evidence="1" key="1">
    <citation type="submission" date="2023-01" db="EMBL/GenBank/DDBJ databases">
        <title>Exophiala dermititidis isolated from Cystic Fibrosis Patient.</title>
        <authorList>
            <person name="Kurbessoian T."/>
            <person name="Crocker A."/>
            <person name="Murante D."/>
            <person name="Hogan D.A."/>
            <person name="Stajich J.E."/>
        </authorList>
    </citation>
    <scope>NUCLEOTIDE SEQUENCE</scope>
    <source>
        <strain evidence="1">Ex8</strain>
    </source>
</reference>
<evidence type="ECO:0000313" key="2">
    <source>
        <dbReference type="Proteomes" id="UP001161757"/>
    </source>
</evidence>
<proteinExistence type="predicted"/>
<dbReference type="EMBL" id="JAJGCB010000002">
    <property type="protein sequence ID" value="KAJ8994642.1"/>
    <property type="molecule type" value="Genomic_DNA"/>
</dbReference>
<organism evidence="1 2">
    <name type="scientific">Exophiala dermatitidis</name>
    <name type="common">Black yeast-like fungus</name>
    <name type="synonym">Wangiella dermatitidis</name>
    <dbReference type="NCBI Taxonomy" id="5970"/>
    <lineage>
        <taxon>Eukaryota</taxon>
        <taxon>Fungi</taxon>
        <taxon>Dikarya</taxon>
        <taxon>Ascomycota</taxon>
        <taxon>Pezizomycotina</taxon>
        <taxon>Eurotiomycetes</taxon>
        <taxon>Chaetothyriomycetidae</taxon>
        <taxon>Chaetothyriales</taxon>
        <taxon>Herpotrichiellaceae</taxon>
        <taxon>Exophiala</taxon>
    </lineage>
</organism>
<gene>
    <name evidence="1" type="ORF">HRR80_001350</name>
</gene>
<comment type="caution">
    <text evidence="1">The sequence shown here is derived from an EMBL/GenBank/DDBJ whole genome shotgun (WGS) entry which is preliminary data.</text>
</comment>
<evidence type="ECO:0000313" key="1">
    <source>
        <dbReference type="EMBL" id="KAJ8994642.1"/>
    </source>
</evidence>
<name>A0AAN6EZV2_EXODE</name>
<protein>
    <submittedName>
        <fullName evidence="1">Uncharacterized protein</fullName>
    </submittedName>
</protein>